<comment type="pathway">
    <text evidence="4">Antibiotic biosynthesis; bacillaene biosynthesis.</text>
</comment>
<feature type="domain" description="Carrier" evidence="14">
    <location>
        <begin position="1391"/>
        <end position="1464"/>
    </location>
</feature>
<dbReference type="InterPro" id="IPR020841">
    <property type="entry name" value="PKS_Beta-ketoAc_synthase_dom"/>
</dbReference>
<dbReference type="SMART" id="SM01294">
    <property type="entry name" value="PKS_PP_betabranch"/>
    <property type="match status" value="1"/>
</dbReference>
<evidence type="ECO:0000259" key="14">
    <source>
        <dbReference type="PROSITE" id="PS50075"/>
    </source>
</evidence>
<dbReference type="SMART" id="SM00825">
    <property type="entry name" value="PKS_KS"/>
    <property type="match status" value="3"/>
</dbReference>
<feature type="region of interest" description="C-terminal hotdog fold" evidence="12">
    <location>
        <begin position="776"/>
        <end position="929"/>
    </location>
</feature>
<protein>
    <submittedName>
        <fullName evidence="17">Putative mixed polyketide synthase/non-ribosomal peptide synthetase</fullName>
    </submittedName>
</protein>
<feature type="region of interest" description="Disordered" evidence="13">
    <location>
        <begin position="3202"/>
        <end position="3234"/>
    </location>
</feature>
<dbReference type="CDD" id="cd08953">
    <property type="entry name" value="KR_2_SDR_x"/>
    <property type="match status" value="2"/>
</dbReference>
<feature type="active site" description="Proton donor; for dehydratase activity" evidence="12">
    <location>
        <position position="838"/>
    </location>
</feature>
<dbReference type="SUPFAM" id="SSF51735">
    <property type="entry name" value="NAD(P)-binding Rossmann-fold domains"/>
    <property type="match status" value="3"/>
</dbReference>
<evidence type="ECO:0000256" key="2">
    <source>
        <dbReference type="ARBA" id="ARBA00003299"/>
    </source>
</evidence>
<keyword evidence="9" id="KW-0677">Repeat</keyword>
<keyword evidence="8" id="KW-0808">Transferase</keyword>
<dbReference type="UniPathway" id="UPA01003"/>
<evidence type="ECO:0000256" key="7">
    <source>
        <dbReference type="ARBA" id="ARBA00022553"/>
    </source>
</evidence>
<dbReference type="CDD" id="cd00833">
    <property type="entry name" value="PKS"/>
    <property type="match status" value="3"/>
</dbReference>
<sequence length="3250" mass="354264">MTGRIDKDIAIIGVACRFPGAKNADEFWENLKEGRSSIGEIPKSRWDWESYWGDPQKERNKSSSKWGGFLTDADQFDPGFFGLSVREVEATDPQQRIMLQLAWACLEDAGIVPSRISGHQVGVYMGVFNFDYKGLQESRERTIETYHSIGTASAVIANRISHYFNFKGPSFPIDTACSSSFNAIHSAAQSLLLGECSMALAGGVNLILTPTRHISFSKAGMLSPTGSCKTFDDRADGYVRSEGAGIILLKPLSQALEDGDSIYGVLKGSAVNHNGRTHTLTYPNPQAQADVIIEAHRRSGIPVESVSYIEAHGTGTPKGDPLEFQGLQKAFEVLGSSKGPSALSKNFCGLGSVKTNIGHLESAAGIAGVVKVLLCMKHGMLPGLAGFRTLNHRIAIEDTPFYIVDALREWSPPLNEEGHPYPRRAGISSFGFGGTNAHVVLEEAPDAPSEGRKASAKQPPYQLVCLSAKTEEALRRKQEDLAEWLDRHGEEHTLAAVSSTLLHHREHFGIRAAYVVRDLTELRNSLSDVIRTTHADGYAAHPTPFRQGKDQLLLDRLAKLLMKELQSGLKMPPEEYREHLLSLAELYVQGVDVDWKVLVPDKGLRPVHLPTYPFAAERYWIPDEEAPEAQATAPATVHLHPLLHANTSDFTEQRFTSVFSGREFFLRDHVVKGRSVLPGVACLEMARAAAVQSLGMEEDALQLHISHIVWVSPITSGAEPKEVHIGLYPEHSGEITFEIYTGKGEETVLHSRGAVQLRPAQAMPTHNRDELRKGLLLSPLPMEWYYEGFRHRGLSYGPAHQAVNEVYTADDRILARLLLPSSGGLTTEPFVLHPSLMDAALQAALILLTDAHRQAGAEQGERKLILPFALEELEIFGPCSDRMWASVQFSANQGLKRRSVDIELFDEEGALRVRMKDLAWREAEEREDIAGTPAKEKLALMVPYWKAEDARKIPGWPGDRERLIVLCGMDKLLGEGLQPLLEEARILDLTAGATGRLPEDYEACAASLLAQVQDALKTGDGRPWVIQLVMPKGELYSGLAGLLQTAQLENPKFSGQVIEVEPGESPESLASKLQGNGAAGTDRIRYLGGERTVLDWRELEDTPNQQVPLPWRDGGTYLITGGAGGLGRLFAKEIAGRAKNTRLLLTGRSPLRADIQVLLDELTAAGARAEYIQIDVSNAEAVEKLFGGIRSDHGQLHGILHCAGVIKDSYILKKTSGELREVFAPKVAGLVHIDQASKSFELDFFVMFSSVFGAMGNPGQADYCAANAFMDAYAAYRSGLAASRERKGRTLSLNWPLWEAGGMHVDPLIEQRMRDQLGMTPLSASSGFRAFYQALAADADQVLVLEGRPKVFLSKLTGQPAEEQVNPQGTAPLPVPAAASASEMPVDVLEEKAAQYLKTLLSSVLKLPVQRIDTDAPMEAYGIDSIMTTQLTHALENVFGTLSKTLFFEYQTLRELTGYFLKAHRAPLLQQLGAGIQGTSQTAPAAASVRAETAPVHTRSQRRPRFTVPQVQQRNGSLSNASEDVAIIGVSGRYPGAEGIREYWDVLREGRDCITEIPPDRWDHSAYFSEDRNEAGKTYSKWGGFLRDVDKFDPLFFQIPPREAERMDPQERLFLQCVYETLEDAGYTRDALAKDSRWGLEGNVGVYVGVMYQEYQLYGAQAQLLGQPLALYGLPASVANRVSYFCNFHGPSITVDTMCSSSLTAIHLACKSLQSGECDVAVAGGVNLSIHPNKYLLLAQGRFISGKGRCESFGEGGDGYVPSEGVGAVLLKPLSRAVADGDQIYGVIKATSVNHGGKTNGYTVPNPNAQGSVIGRALEEAGIDPRTISYVEAHGTGTSLGDPIEIAGLTHIFRQYTDENQFCAIGSAKSNIGHCESAAGIAGLTKVLLQLKHQQIVPSLHSAILNPHIDFSHTPFVVQQQLAPWHRPVLHIDGQTREYPRIAGLSSFGAGGSNAHVIIQEYHRPEAVSYEVSSAPSPSLIVLSAKSTGQLQQQAERLLAEIRRQQWGDERLTEIAYTLQTGREAMEERLAVLASTMRELEDKLTGYIEGRNTQEDLFVGQVKRNKETISVFARDEELQEALAKWMQRGKYAKLAALWVQGLSVDWNGMYPGRKPSRISLPVYPFAKERCWAPAFELAPLDRGAAPASASEKVRAPLQEREVPPVRRRTAMLIKQWEPAAAVPSRSTTRTVAILMTPGTLDLAVRISRHLPHCEMIDARELEKRTPRPAVNWAAYEGCIDLVGCSEWSTEETAWLTWLQRLIEHGSREGIMLLGVTKGLEAFDGNGTGQRSSTMYGAERAGLYRMLQSEYSHLRTRHLDVSASSDLEQLAAQIADEFRTDCPDAEVCYRGGVRWRAYLKELPAAGGRTPASSFPEGHVLWITGGTRGIGYLCARHFVEKYGVRKLVLTGRESLPPRTTWADAAGHPDAVLRKIKDMLALEALGAEVTPLAVDLTNGEEVRRAAAEVKEKLGPIGGVIHCAGVIDSKNPAFIRKPEEGIRQVWSPKVAGLRILHESLKEEHLQWFLLFSSVSSILPGLGAGQSDYAAANAYMDYFSGAHSLKSPVISIQWPSWKETGMGEVRSRIYERTGLHSLTNAEGLQLLDQVLAGALGRSVILPAVVNTDIWQPGTWMRFEEQANPAAARTLPVQARDGSDGSLRRKTAGSLLLKIEAWLTDLLAEELKIDAVRLDKETPFQEYGVDSIMLVQMMQKINEQVKEELEPTLLFEYPSIGALSAWLVTEHGPAMSGLLASGEPHSPVQDDEAAQVSPPASEPLRSPSGFSKAASTGRTASSRIAVVGLSCRFPGAESLGEYWRLISEGRSAIRQVPAARWGKATAYFAGVLEDITRFDPSYFLIPEPDARAMDPQALLALEESLKLLCHAGYTAQEIKGKAVGVYLGARSQHRPERGLLLQARNPIVAVGPNYLAANISQFFDLRGPSVVVDTACSSALVGMQMAVQALFSGDIESAIVGGVSLLTTPGAHGIFEQRGILNRSEEFHLFDARANGIVPGEGAGMVLLKTEEQALADGDRIYAVISGIAVNNDGRTAGPASPNVKAQREVMASALGRSGRRAEEIRYIEANGSGTEVTDMLELKAIQAVYRSSGGASLGLGSVKPNIGHPLCAEGIASFIKVVLMLQHGKFVPFLSARQPMTHYDLSASPFHFSRAAETWGGGDSVRAAAINCFADGGTNAHLIVEEPAADREEAGFRRQPLPVPPLNRRPVSGAAEATAGPPVSAAAGAHQAMIWETLG</sequence>
<evidence type="ECO:0000256" key="10">
    <source>
        <dbReference type="ARBA" id="ARBA00022857"/>
    </source>
</evidence>
<dbReference type="FunFam" id="1.10.1200.10:FF:000019">
    <property type="entry name" value="Phenolpthiocerol synthesis type-I polyketide synthase PPSA"/>
    <property type="match status" value="1"/>
</dbReference>
<accession>F8FQZ5</accession>
<reference evidence="17 18" key="2">
    <citation type="journal article" date="2013" name="Genome Announc.">
        <title>Genome Sequence of Growth-Improving Paenibacillus mucilaginosus Strain KNP414.</title>
        <authorList>
            <person name="Lu J.J."/>
            <person name="Wang J.F."/>
            <person name="Hu X.F."/>
        </authorList>
    </citation>
    <scope>NUCLEOTIDE SEQUENCE [LARGE SCALE GENOMIC DNA]</scope>
    <source>
        <strain evidence="17 18">KNP414</strain>
    </source>
</reference>
<evidence type="ECO:0000256" key="6">
    <source>
        <dbReference type="ARBA" id="ARBA00022490"/>
    </source>
</evidence>
<gene>
    <name evidence="17" type="ordered locus">KNP414_01871</name>
</gene>
<dbReference type="GO" id="GO:0005737">
    <property type="term" value="C:cytoplasm"/>
    <property type="evidence" value="ECO:0007669"/>
    <property type="project" value="UniProtKB-SubCell"/>
</dbReference>
<dbReference type="InterPro" id="IPR006162">
    <property type="entry name" value="Ppantetheine_attach_site"/>
</dbReference>
<dbReference type="PROSITE" id="PS50075">
    <property type="entry name" value="CARRIER"/>
    <property type="match status" value="2"/>
</dbReference>
<dbReference type="SMART" id="SM00826">
    <property type="entry name" value="PKS_DH"/>
    <property type="match status" value="1"/>
</dbReference>
<evidence type="ECO:0000313" key="17">
    <source>
        <dbReference type="EMBL" id="AEI40433.1"/>
    </source>
</evidence>
<dbReference type="Gene3D" id="1.10.1200.10">
    <property type="entry name" value="ACP-like"/>
    <property type="match status" value="2"/>
</dbReference>
<reference evidence="18" key="1">
    <citation type="submission" date="2011-06" db="EMBL/GenBank/DDBJ databases">
        <title>Complete genome sequence of Paenibacillus mucilaginosus KNP414.</title>
        <authorList>
            <person name="Wang J."/>
            <person name="Hu S."/>
            <person name="Hu X."/>
            <person name="Zhang B."/>
            <person name="Dong D."/>
            <person name="Zhang S."/>
            <person name="Zhao K."/>
            <person name="Wu D."/>
        </authorList>
    </citation>
    <scope>NUCLEOTIDE SEQUENCE [LARGE SCALE GENOMIC DNA]</scope>
    <source>
        <strain evidence="18">KNP414</strain>
    </source>
</reference>
<dbReference type="PROSITE" id="PS52004">
    <property type="entry name" value="KS3_2"/>
    <property type="match status" value="3"/>
</dbReference>
<dbReference type="InterPro" id="IPR057326">
    <property type="entry name" value="KR_dom"/>
</dbReference>
<dbReference type="PANTHER" id="PTHR43775:SF37">
    <property type="entry name" value="SI:DKEY-61P9.11"/>
    <property type="match status" value="1"/>
</dbReference>
<dbReference type="InterPro" id="IPR018201">
    <property type="entry name" value="Ketoacyl_synth_AS"/>
</dbReference>
<dbReference type="GO" id="GO:0031177">
    <property type="term" value="F:phosphopantetheine binding"/>
    <property type="evidence" value="ECO:0007669"/>
    <property type="project" value="InterPro"/>
</dbReference>
<dbReference type="Pfam" id="PF22336">
    <property type="entry name" value="RhiE-like_linker"/>
    <property type="match status" value="1"/>
</dbReference>
<dbReference type="InterPro" id="IPR036736">
    <property type="entry name" value="ACP-like_sf"/>
</dbReference>
<dbReference type="InterPro" id="IPR009081">
    <property type="entry name" value="PP-bd_ACP"/>
</dbReference>
<dbReference type="InterPro" id="IPR013968">
    <property type="entry name" value="PKS_KR"/>
</dbReference>
<dbReference type="Pfam" id="PF21089">
    <property type="entry name" value="PKS_DH_N"/>
    <property type="match status" value="1"/>
</dbReference>
<feature type="domain" description="Ketosynthase family 3 (KS3)" evidence="15">
    <location>
        <begin position="1522"/>
        <end position="1961"/>
    </location>
</feature>
<dbReference type="Gene3D" id="1.10.1240.100">
    <property type="match status" value="2"/>
</dbReference>
<dbReference type="InterPro" id="IPR050091">
    <property type="entry name" value="PKS_NRPS_Biosynth_Enz"/>
</dbReference>
<dbReference type="SMART" id="SM00823">
    <property type="entry name" value="PKS_PP"/>
    <property type="match status" value="2"/>
</dbReference>
<feature type="domain" description="PKS/mFAS DH" evidence="16">
    <location>
        <begin position="640"/>
        <end position="929"/>
    </location>
</feature>
<feature type="active site" description="Proton acceptor; for dehydratase activity" evidence="12">
    <location>
        <position position="669"/>
    </location>
</feature>
<dbReference type="GO" id="GO:0006633">
    <property type="term" value="P:fatty acid biosynthetic process"/>
    <property type="evidence" value="ECO:0007669"/>
    <property type="project" value="InterPro"/>
</dbReference>
<dbReference type="PATRIC" id="fig|1036673.3.peg.1666"/>
<dbReference type="PROSITE" id="PS52019">
    <property type="entry name" value="PKS_MFAS_DH"/>
    <property type="match status" value="1"/>
</dbReference>
<comment type="function">
    <text evidence="2">Involved in some intermediate steps for the synthesis of the antibiotic polyketide bacillaene which is involved in secondary metabolism.</text>
</comment>
<dbReference type="HOGENOM" id="CLU_000022_58_6_9"/>
<evidence type="ECO:0000256" key="1">
    <source>
        <dbReference type="ARBA" id="ARBA00001957"/>
    </source>
</evidence>
<dbReference type="GO" id="GO:0005886">
    <property type="term" value="C:plasma membrane"/>
    <property type="evidence" value="ECO:0007669"/>
    <property type="project" value="TreeGrafter"/>
</dbReference>
<keyword evidence="11" id="KW-0511">Multifunctional enzyme</keyword>
<dbReference type="EMBL" id="CP002869">
    <property type="protein sequence ID" value="AEI40433.1"/>
    <property type="molecule type" value="Genomic_DNA"/>
</dbReference>
<dbReference type="PROSITE" id="PS00012">
    <property type="entry name" value="PHOSPHOPANTETHEINE"/>
    <property type="match status" value="1"/>
</dbReference>
<dbReference type="SUPFAM" id="SSF53901">
    <property type="entry name" value="Thiolase-like"/>
    <property type="match status" value="3"/>
</dbReference>
<dbReference type="InterPro" id="IPR014030">
    <property type="entry name" value="Ketoacyl_synth_N"/>
</dbReference>
<evidence type="ECO:0000256" key="8">
    <source>
        <dbReference type="ARBA" id="ARBA00022679"/>
    </source>
</evidence>
<feature type="domain" description="Carrier" evidence="14">
    <location>
        <begin position="2664"/>
        <end position="2741"/>
    </location>
</feature>
<comment type="cofactor">
    <cofactor evidence="1">
        <name>pantetheine 4'-phosphate</name>
        <dbReference type="ChEBI" id="CHEBI:47942"/>
    </cofactor>
</comment>
<dbReference type="SUPFAM" id="SSF47336">
    <property type="entry name" value="ACP-like"/>
    <property type="match status" value="2"/>
</dbReference>
<dbReference type="Gene3D" id="3.10.129.110">
    <property type="entry name" value="Polyketide synthase dehydratase"/>
    <property type="match status" value="1"/>
</dbReference>
<keyword evidence="6" id="KW-0963">Cytoplasm</keyword>
<dbReference type="InterPro" id="IPR036291">
    <property type="entry name" value="NAD(P)-bd_dom_sf"/>
</dbReference>
<keyword evidence="10" id="KW-0521">NADP</keyword>
<dbReference type="FunFam" id="3.40.47.10:FF:000019">
    <property type="entry name" value="Polyketide synthase type I"/>
    <property type="match status" value="2"/>
</dbReference>
<evidence type="ECO:0000256" key="13">
    <source>
        <dbReference type="SAM" id="MobiDB-lite"/>
    </source>
</evidence>
<dbReference type="Gene3D" id="3.40.47.10">
    <property type="match status" value="3"/>
</dbReference>
<organism evidence="17 18">
    <name type="scientific">Paenibacillus mucilaginosus (strain KNP414)</name>
    <dbReference type="NCBI Taxonomy" id="1036673"/>
    <lineage>
        <taxon>Bacteria</taxon>
        <taxon>Bacillati</taxon>
        <taxon>Bacillota</taxon>
        <taxon>Bacilli</taxon>
        <taxon>Bacillales</taxon>
        <taxon>Paenibacillaceae</taxon>
        <taxon>Paenibacillus</taxon>
    </lineage>
</organism>
<dbReference type="GO" id="GO:0004312">
    <property type="term" value="F:fatty acid synthase activity"/>
    <property type="evidence" value="ECO:0007669"/>
    <property type="project" value="TreeGrafter"/>
</dbReference>
<dbReference type="InterPro" id="IPR020807">
    <property type="entry name" value="PKS_DH"/>
</dbReference>
<dbReference type="Pfam" id="PF00550">
    <property type="entry name" value="PP-binding"/>
    <property type="match status" value="2"/>
</dbReference>
<dbReference type="InterPro" id="IPR032821">
    <property type="entry name" value="PKS_assoc"/>
</dbReference>
<evidence type="ECO:0000256" key="12">
    <source>
        <dbReference type="PROSITE-ProRule" id="PRU01363"/>
    </source>
</evidence>
<dbReference type="GO" id="GO:0004315">
    <property type="term" value="F:3-oxoacyl-[acyl-carrier-protein] synthase activity"/>
    <property type="evidence" value="ECO:0007669"/>
    <property type="project" value="InterPro"/>
</dbReference>
<feature type="domain" description="Ketosynthase family 3 (KS3)" evidence="15">
    <location>
        <begin position="6"/>
        <end position="443"/>
    </location>
</feature>
<dbReference type="Pfam" id="PF02801">
    <property type="entry name" value="Ketoacyl-synt_C"/>
    <property type="match status" value="3"/>
</dbReference>
<dbReference type="Pfam" id="PF16197">
    <property type="entry name" value="KAsynt_C_assoc"/>
    <property type="match status" value="1"/>
</dbReference>
<dbReference type="InterPro" id="IPR042104">
    <property type="entry name" value="PKS_dehydratase_sf"/>
</dbReference>
<proteinExistence type="predicted"/>
<dbReference type="InterPro" id="IPR020806">
    <property type="entry name" value="PKS_PP-bd"/>
</dbReference>
<dbReference type="PANTHER" id="PTHR43775">
    <property type="entry name" value="FATTY ACID SYNTHASE"/>
    <property type="match status" value="1"/>
</dbReference>
<comment type="subcellular location">
    <subcellularLocation>
        <location evidence="3">Cytoplasm</location>
    </subcellularLocation>
</comment>
<evidence type="ECO:0000313" key="18">
    <source>
        <dbReference type="Proteomes" id="UP000006620"/>
    </source>
</evidence>
<dbReference type="GO" id="GO:0071770">
    <property type="term" value="P:DIM/DIP cell wall layer assembly"/>
    <property type="evidence" value="ECO:0007669"/>
    <property type="project" value="TreeGrafter"/>
</dbReference>
<evidence type="ECO:0000259" key="15">
    <source>
        <dbReference type="PROSITE" id="PS52004"/>
    </source>
</evidence>
<evidence type="ECO:0000259" key="16">
    <source>
        <dbReference type="PROSITE" id="PS52019"/>
    </source>
</evidence>
<dbReference type="InterPro" id="IPR049551">
    <property type="entry name" value="PKS_DH_C"/>
</dbReference>
<evidence type="ECO:0000256" key="9">
    <source>
        <dbReference type="ARBA" id="ARBA00022737"/>
    </source>
</evidence>
<dbReference type="InterPro" id="IPR049552">
    <property type="entry name" value="PKS_DH_N"/>
</dbReference>
<dbReference type="InterPro" id="IPR016039">
    <property type="entry name" value="Thiolase-like"/>
</dbReference>
<feature type="region of interest" description="N-terminal hotdog fold" evidence="12">
    <location>
        <begin position="640"/>
        <end position="762"/>
    </location>
</feature>
<dbReference type="RefSeq" id="WP_013915595.1">
    <property type="nucleotide sequence ID" value="NC_015690.1"/>
</dbReference>
<keyword evidence="7" id="KW-0597">Phosphoprotein</keyword>
<evidence type="ECO:0000256" key="5">
    <source>
        <dbReference type="ARBA" id="ARBA00022450"/>
    </source>
</evidence>
<dbReference type="Proteomes" id="UP000006620">
    <property type="component" value="Chromosome"/>
</dbReference>
<feature type="domain" description="Ketosynthase family 3 (KS3)" evidence="15">
    <location>
        <begin position="2791"/>
        <end position="3197"/>
    </location>
</feature>
<dbReference type="Pfam" id="PF08659">
    <property type="entry name" value="KR"/>
    <property type="match status" value="2"/>
</dbReference>
<feature type="region of interest" description="Disordered" evidence="13">
    <location>
        <begin position="2748"/>
        <end position="2785"/>
    </location>
</feature>
<dbReference type="PROSITE" id="PS00606">
    <property type="entry name" value="KS3_1"/>
    <property type="match status" value="2"/>
</dbReference>
<dbReference type="Pfam" id="PF14765">
    <property type="entry name" value="PS-DH"/>
    <property type="match status" value="1"/>
</dbReference>
<dbReference type="InterPro" id="IPR014031">
    <property type="entry name" value="Ketoacyl_synth_C"/>
</dbReference>
<dbReference type="KEGG" id="pms:KNP414_01871"/>
<evidence type="ECO:0000256" key="3">
    <source>
        <dbReference type="ARBA" id="ARBA00004496"/>
    </source>
</evidence>
<evidence type="ECO:0000256" key="11">
    <source>
        <dbReference type="ARBA" id="ARBA00023268"/>
    </source>
</evidence>
<name>F8FQZ5_PAEMK</name>
<dbReference type="InterPro" id="IPR054514">
    <property type="entry name" value="RhiE-like_linker"/>
</dbReference>
<dbReference type="InterPro" id="IPR049900">
    <property type="entry name" value="PKS_mFAS_DH"/>
</dbReference>
<dbReference type="SMART" id="SM00822">
    <property type="entry name" value="PKS_KR"/>
    <property type="match status" value="2"/>
</dbReference>
<keyword evidence="5" id="KW-0596">Phosphopantetheine</keyword>
<evidence type="ECO:0000256" key="4">
    <source>
        <dbReference type="ARBA" id="ARBA00004789"/>
    </source>
</evidence>
<dbReference type="Gene3D" id="3.40.50.720">
    <property type="entry name" value="NAD(P)-binding Rossmann-like Domain"/>
    <property type="match status" value="2"/>
</dbReference>
<dbReference type="Pfam" id="PF00109">
    <property type="entry name" value="ketoacyl-synt"/>
    <property type="match status" value="3"/>
</dbReference>